<keyword evidence="2" id="KW-1185">Reference proteome</keyword>
<sequence length="169" mass="19464">VIEALFSRFEKDRDAGVKSELPTTALLGEMQNITIHAGSISRFLWPSPTKDKEMSESHKIRGETLRKVLDVNDNSPLKNRGLRNAIEHFDERLDKYLSSEITGNIFPEYVGPRPEDDGVPRHIFRAYFIDDYTFVLLNEEFDLFPLIDEVYRVAKILEGFKSKGGVFRL</sequence>
<comment type="caution">
    <text evidence="1">The sequence shown here is derived from an EMBL/GenBank/DDBJ whole genome shotgun (WGS) entry which is preliminary data.</text>
</comment>
<accession>A0ABV4ECL7</accession>
<evidence type="ECO:0000313" key="2">
    <source>
        <dbReference type="Proteomes" id="UP001565243"/>
    </source>
</evidence>
<gene>
    <name evidence="1" type="ORF">AB6T85_19925</name>
</gene>
<feature type="non-terminal residue" evidence="1">
    <location>
        <position position="1"/>
    </location>
</feature>
<dbReference type="EMBL" id="JBGFFX010000015">
    <property type="protein sequence ID" value="MEY8772680.1"/>
    <property type="molecule type" value="Genomic_DNA"/>
</dbReference>
<protein>
    <submittedName>
        <fullName evidence="1">Uncharacterized protein</fullName>
    </submittedName>
</protein>
<name>A0ABV4ECL7_9GAMM</name>
<reference evidence="1 2" key="1">
    <citation type="submission" date="2024-07" db="EMBL/GenBank/DDBJ databases">
        <authorList>
            <person name="Hebao G."/>
        </authorList>
    </citation>
    <scope>NUCLEOTIDE SEQUENCE [LARGE SCALE GENOMIC DNA]</scope>
    <source>
        <strain evidence="1 2">ACCC 02193</strain>
    </source>
</reference>
<dbReference type="RefSeq" id="WP_369896426.1">
    <property type="nucleotide sequence ID" value="NZ_JBGFFX010000015.1"/>
</dbReference>
<dbReference type="Proteomes" id="UP001565243">
    <property type="component" value="Unassembled WGS sequence"/>
</dbReference>
<evidence type="ECO:0000313" key="1">
    <source>
        <dbReference type="EMBL" id="MEY8772680.1"/>
    </source>
</evidence>
<organism evidence="1 2">
    <name type="scientific">Erwinia aeris</name>
    <dbReference type="NCBI Taxonomy" id="3239803"/>
    <lineage>
        <taxon>Bacteria</taxon>
        <taxon>Pseudomonadati</taxon>
        <taxon>Pseudomonadota</taxon>
        <taxon>Gammaproteobacteria</taxon>
        <taxon>Enterobacterales</taxon>
        <taxon>Erwiniaceae</taxon>
        <taxon>Erwinia</taxon>
    </lineage>
</organism>
<proteinExistence type="predicted"/>